<dbReference type="GO" id="GO:0005634">
    <property type="term" value="C:nucleus"/>
    <property type="evidence" value="ECO:0007669"/>
    <property type="project" value="InterPro"/>
</dbReference>
<feature type="active site" description="Nucleophile" evidence="1">
    <location>
        <position position="310"/>
    </location>
</feature>
<dbReference type="CDD" id="cd09122">
    <property type="entry name" value="PLDc_Tdp1_1"/>
    <property type="match status" value="1"/>
</dbReference>
<evidence type="ECO:0000313" key="4">
    <source>
        <dbReference type="EMBL" id="TPX33023.1"/>
    </source>
</evidence>
<dbReference type="GO" id="GO:0008081">
    <property type="term" value="F:phosphoric diester hydrolase activity"/>
    <property type="evidence" value="ECO:0007669"/>
    <property type="project" value="InterPro"/>
</dbReference>
<evidence type="ECO:0000256" key="2">
    <source>
        <dbReference type="PIRSR" id="PIRSR610347-2"/>
    </source>
</evidence>
<dbReference type="PANTHER" id="PTHR12415:SF3">
    <property type="entry name" value="OS04G0403400 PROTEIN"/>
    <property type="match status" value="1"/>
</dbReference>
<dbReference type="Gene3D" id="3.30.870.10">
    <property type="entry name" value="Endonuclease Chain A"/>
    <property type="match status" value="2"/>
</dbReference>
<accession>A0A507C652</accession>
<evidence type="ECO:0000256" key="3">
    <source>
        <dbReference type="SAM" id="MobiDB-lite"/>
    </source>
</evidence>
<keyword evidence="5" id="KW-1185">Reference proteome</keyword>
<feature type="compositionally biased region" description="Acidic residues" evidence="3">
    <location>
        <begin position="153"/>
        <end position="166"/>
    </location>
</feature>
<dbReference type="STRING" id="1806994.A0A507C652"/>
<feature type="compositionally biased region" description="Polar residues" evidence="3">
    <location>
        <begin position="576"/>
        <end position="585"/>
    </location>
</feature>
<comment type="caution">
    <text evidence="4">The sequence shown here is derived from an EMBL/GenBank/DDBJ whole genome shotgun (WGS) entry which is preliminary data.</text>
</comment>
<feature type="region of interest" description="Disordered" evidence="3">
    <location>
        <begin position="43"/>
        <end position="80"/>
    </location>
</feature>
<proteinExistence type="predicted"/>
<dbReference type="AlphaFoldDB" id="A0A507C652"/>
<dbReference type="EMBL" id="QEAO01000024">
    <property type="protein sequence ID" value="TPX33023.1"/>
    <property type="molecule type" value="Genomic_DNA"/>
</dbReference>
<dbReference type="SMART" id="SM00726">
    <property type="entry name" value="UIM"/>
    <property type="match status" value="3"/>
</dbReference>
<feature type="binding site" evidence="2">
    <location>
        <position position="312"/>
    </location>
    <ligand>
        <name>substrate</name>
    </ligand>
</feature>
<name>A0A507C652_9FUNG</name>
<dbReference type="GeneID" id="42005254"/>
<dbReference type="OrthoDB" id="47785at2759"/>
<feature type="region of interest" description="Disordered" evidence="3">
    <location>
        <begin position="572"/>
        <end position="592"/>
    </location>
</feature>
<feature type="binding site" evidence="2">
    <location>
        <position position="531"/>
    </location>
    <ligand>
        <name>substrate</name>
    </ligand>
</feature>
<dbReference type="SUPFAM" id="SSF56024">
    <property type="entry name" value="Phospholipase D/nuclease"/>
    <property type="match status" value="2"/>
</dbReference>
<reference evidence="4 5" key="1">
    <citation type="journal article" date="2019" name="Sci. Rep.">
        <title>Comparative genomics of chytrid fungi reveal insights into the obligate biotrophic and pathogenic lifestyle of Synchytrium endobioticum.</title>
        <authorList>
            <person name="van de Vossenberg B.T.L.H."/>
            <person name="Warris S."/>
            <person name="Nguyen H.D.T."/>
            <person name="van Gent-Pelzer M.P.E."/>
            <person name="Joly D.L."/>
            <person name="van de Geest H.C."/>
            <person name="Bonants P.J.M."/>
            <person name="Smith D.S."/>
            <person name="Levesque C.A."/>
            <person name="van der Lee T.A.J."/>
        </authorList>
    </citation>
    <scope>NUCLEOTIDE SEQUENCE [LARGE SCALE GENOMIC DNA]</scope>
    <source>
        <strain evidence="4 5">JEL517</strain>
    </source>
</reference>
<dbReference type="PANTHER" id="PTHR12415">
    <property type="entry name" value="TYROSYL-DNA PHOSPHODIESTERASE 1"/>
    <property type="match status" value="1"/>
</dbReference>
<dbReference type="GO" id="GO:0006281">
    <property type="term" value="P:DNA repair"/>
    <property type="evidence" value="ECO:0007669"/>
    <property type="project" value="InterPro"/>
</dbReference>
<feature type="compositionally biased region" description="Basic and acidic residues" evidence="3">
    <location>
        <begin position="14"/>
        <end position="23"/>
    </location>
</feature>
<evidence type="ECO:0008006" key="6">
    <source>
        <dbReference type="Google" id="ProtNLM"/>
    </source>
</evidence>
<dbReference type="InterPro" id="IPR010347">
    <property type="entry name" value="Tdp1"/>
</dbReference>
<dbReference type="Proteomes" id="UP000319731">
    <property type="component" value="Unassembled WGS sequence"/>
</dbReference>
<organism evidence="4 5">
    <name type="scientific">Synchytrium microbalum</name>
    <dbReference type="NCBI Taxonomy" id="1806994"/>
    <lineage>
        <taxon>Eukaryota</taxon>
        <taxon>Fungi</taxon>
        <taxon>Fungi incertae sedis</taxon>
        <taxon>Chytridiomycota</taxon>
        <taxon>Chytridiomycota incertae sedis</taxon>
        <taxon>Chytridiomycetes</taxon>
        <taxon>Synchytriales</taxon>
        <taxon>Synchytriaceae</taxon>
        <taxon>Synchytrium</taxon>
    </lineage>
</organism>
<dbReference type="Pfam" id="PF06087">
    <property type="entry name" value="Tyr-DNA_phospho"/>
    <property type="match status" value="1"/>
</dbReference>
<dbReference type="RefSeq" id="XP_031024118.1">
    <property type="nucleotide sequence ID" value="XM_031169957.1"/>
</dbReference>
<protein>
    <recommendedName>
        <fullName evidence="6">PLD phosphodiesterase domain-containing protein</fullName>
    </recommendedName>
</protein>
<dbReference type="InterPro" id="IPR003903">
    <property type="entry name" value="UIM_dom"/>
</dbReference>
<gene>
    <name evidence="4" type="ORF">SmJEL517_g04029</name>
</gene>
<evidence type="ECO:0000256" key="1">
    <source>
        <dbReference type="PIRSR" id="PIRSR610347-1"/>
    </source>
</evidence>
<feature type="active site" description="Proton donor/acceptor" evidence="1">
    <location>
        <position position="529"/>
    </location>
</feature>
<evidence type="ECO:0000313" key="5">
    <source>
        <dbReference type="Proteomes" id="UP000319731"/>
    </source>
</evidence>
<sequence length="685" mass="76061">MEDDELLKAAIATSKKESAEKRQVPVLRQQDLEEDQLQKVLRLSAMEAGVSPPPEAPTSSHQEQDITNDHDQEEDEDPDFLLAQAMELSMQNHVTNAASSSGSNSNGDVKLKRPAEDHDHAIALQMQQEYDNELAAAPTTQPPPKRRRLIADDTNDEDTDIDDEDDNLKTMINNIPPMGPQQRQQAPRNIPTPTPNMPHQGSGANQPRFLSGQVGYTYVTQWNRAGYFHIRDLVQPQYLREAVCSAMVIDETWLLNATKPINLKNLVLIRNMDGEKKQQHREHYVEDWIGVLGFPTSLIEVLVQGWGLYHPKFMLLKFDSFVRIVIGSSNLYAGDWEVLENCLYVQDFPLQKGGTQSEFSTALQEYITAINLPAVAGRVNVREVITGMFSNYDFSAAKGVVVGSVKGNHSAASSKFGLVGLAKAVASFKIRFQTTDPIYYQTSSMGGLNQKWASDFVHACRGTFGNRQDEIPLERTPLRVLYPTKNMVAASPCQTCGSITLQAKYYNEEPRMKSIMQEAESSREGALCHSKVIVASSRGILPPMAKHEGRRPALIRKSLPVPKSYLPQALEFRNRGASSSATPPSNRDKTNSGAVGWIYVGSHNSTKAAWGDSVNTRNRFNMNNYELGVVIPYGVDGRGVGVAEGLTLESNCVLPGRPYGHGDEPYHEQMYVKNPVQANDADFHF</sequence>
<feature type="region of interest" description="Disordered" evidence="3">
    <location>
        <begin position="14"/>
        <end position="33"/>
    </location>
</feature>
<feature type="region of interest" description="Disordered" evidence="3">
    <location>
        <begin position="135"/>
        <end position="166"/>
    </location>
</feature>